<dbReference type="AlphaFoldDB" id="A0A317SBI9"/>
<comment type="caution">
    <text evidence="6">The sequence shown here is derived from an EMBL/GenBank/DDBJ whole genome shotgun (WGS) entry which is preliminary data.</text>
</comment>
<evidence type="ECO:0000256" key="1">
    <source>
        <dbReference type="ARBA" id="ARBA00004123"/>
    </source>
</evidence>
<feature type="compositionally biased region" description="Basic and acidic residues" evidence="5">
    <location>
        <begin position="256"/>
        <end position="267"/>
    </location>
</feature>
<evidence type="ECO:0000313" key="6">
    <source>
        <dbReference type="EMBL" id="PWW71578.1"/>
    </source>
</evidence>
<feature type="compositionally biased region" description="Polar residues" evidence="5">
    <location>
        <begin position="393"/>
        <end position="402"/>
    </location>
</feature>
<dbReference type="OrthoDB" id="514823at2759"/>
<dbReference type="PANTHER" id="PTHR17598">
    <property type="entry name" value="DNA POLYMERASE DELTA SUBUNIT 3"/>
    <property type="match status" value="1"/>
</dbReference>
<evidence type="ECO:0000256" key="5">
    <source>
        <dbReference type="SAM" id="MobiDB-lite"/>
    </source>
</evidence>
<feature type="compositionally biased region" description="Acidic residues" evidence="5">
    <location>
        <begin position="292"/>
        <end position="303"/>
    </location>
</feature>
<dbReference type="InterPro" id="IPR041913">
    <property type="entry name" value="POLD3_sf"/>
</dbReference>
<feature type="compositionally biased region" description="Basic residues" evidence="5">
    <location>
        <begin position="371"/>
        <end position="385"/>
    </location>
</feature>
<accession>A0A317SBI9</accession>
<dbReference type="Proteomes" id="UP000246991">
    <property type="component" value="Unassembled WGS sequence"/>
</dbReference>
<evidence type="ECO:0000256" key="2">
    <source>
        <dbReference type="ARBA" id="ARBA00017589"/>
    </source>
</evidence>
<dbReference type="STRING" id="42249.A0A317SBI9"/>
<dbReference type="InterPro" id="IPR019038">
    <property type="entry name" value="POLD3"/>
</dbReference>
<evidence type="ECO:0000313" key="7">
    <source>
        <dbReference type="Proteomes" id="UP000246991"/>
    </source>
</evidence>
<keyword evidence="7" id="KW-1185">Reference proteome</keyword>
<keyword evidence="4" id="KW-0539">Nucleus</keyword>
<sequence length="402" mass="45345">MGNSKKYLESSIIDECEVVTYRMLACGLEVHANVAKQMLYEFHKCHKKKDESIHATYIITCEREVIEEAEDGDDDEDEDEDMNVSPFEVTPREKKEGFKYQKVVKLIGEERLKEVKAEIENIKTVHVHSLGPSRIKDLSVLSACSERGMIVNRAAIKAPRPNRPPAIPHAVATAAVSKASEKAETKERVEAKSKRIQRLRRNGSSNLFTSWGNAANKKAESDLSSTAHSPKTEEVPVKMELGSEEEEDFEPTLLRDTAEDVKKRRERDDELTKMIEMNIKAKPKRRVREYVSDEEEEELEEQVPEVQKPPEDEPVELPTGSVVSAVTKGGRRRGRRKVNKKVQVKDEDGYLVTKLEPAWESFSEEEPAPKPKPKPKPAPKGKKKSAGPGTGQGSINSYLFTR</sequence>
<gene>
    <name evidence="6" type="ORF">C7212DRAFT_355189</name>
</gene>
<organism evidence="6 7">
    <name type="scientific">Tuber magnatum</name>
    <name type="common">white Piedmont truffle</name>
    <dbReference type="NCBI Taxonomy" id="42249"/>
    <lineage>
        <taxon>Eukaryota</taxon>
        <taxon>Fungi</taxon>
        <taxon>Dikarya</taxon>
        <taxon>Ascomycota</taxon>
        <taxon>Pezizomycotina</taxon>
        <taxon>Pezizomycetes</taxon>
        <taxon>Pezizales</taxon>
        <taxon>Tuberaceae</taxon>
        <taxon>Tuber</taxon>
    </lineage>
</organism>
<keyword evidence="3" id="KW-0235">DNA replication</keyword>
<dbReference type="GO" id="GO:1904161">
    <property type="term" value="P:DNA synthesis involved in UV-damage excision repair"/>
    <property type="evidence" value="ECO:0007669"/>
    <property type="project" value="TreeGrafter"/>
</dbReference>
<proteinExistence type="predicted"/>
<feature type="region of interest" description="Disordered" evidence="5">
    <location>
        <begin position="205"/>
        <end position="267"/>
    </location>
</feature>
<dbReference type="EMBL" id="PYWC01000280">
    <property type="protein sequence ID" value="PWW71578.1"/>
    <property type="molecule type" value="Genomic_DNA"/>
</dbReference>
<dbReference type="Gene3D" id="3.90.1030.20">
    <property type="entry name" value="DNA polymerase delta, p66 (Cdc27) subunit, wHTH domain"/>
    <property type="match status" value="1"/>
</dbReference>
<protein>
    <recommendedName>
        <fullName evidence="2">DNA polymerase delta subunit 3</fullName>
    </recommendedName>
</protein>
<dbReference type="GO" id="GO:0043625">
    <property type="term" value="C:delta DNA polymerase complex"/>
    <property type="evidence" value="ECO:0007669"/>
    <property type="project" value="InterPro"/>
</dbReference>
<evidence type="ECO:0000256" key="3">
    <source>
        <dbReference type="ARBA" id="ARBA00022705"/>
    </source>
</evidence>
<name>A0A317SBI9_9PEZI</name>
<comment type="subcellular location">
    <subcellularLocation>
        <location evidence="1">Nucleus</location>
    </subcellularLocation>
</comment>
<reference evidence="6 7" key="1">
    <citation type="submission" date="2018-03" db="EMBL/GenBank/DDBJ databases">
        <title>Genomes of Pezizomycetes fungi and the evolution of truffles.</title>
        <authorList>
            <person name="Murat C."/>
            <person name="Payen T."/>
            <person name="Noel B."/>
            <person name="Kuo A."/>
            <person name="Martin F.M."/>
        </authorList>
    </citation>
    <scope>NUCLEOTIDE SEQUENCE [LARGE SCALE GENOMIC DNA]</scope>
    <source>
        <strain evidence="6">091103-1</strain>
    </source>
</reference>
<dbReference type="Pfam" id="PF09507">
    <property type="entry name" value="CDC27"/>
    <property type="match status" value="2"/>
</dbReference>
<feature type="compositionally biased region" description="Basic residues" evidence="5">
    <location>
        <begin position="329"/>
        <end position="342"/>
    </location>
</feature>
<dbReference type="GO" id="GO:0003887">
    <property type="term" value="F:DNA-directed DNA polymerase activity"/>
    <property type="evidence" value="ECO:0007669"/>
    <property type="project" value="TreeGrafter"/>
</dbReference>
<evidence type="ECO:0000256" key="4">
    <source>
        <dbReference type="ARBA" id="ARBA00023242"/>
    </source>
</evidence>
<dbReference type="PANTHER" id="PTHR17598:SF13">
    <property type="entry name" value="DNA POLYMERASE DELTA SUBUNIT 3"/>
    <property type="match status" value="1"/>
</dbReference>
<feature type="region of interest" description="Disordered" evidence="5">
    <location>
        <begin position="285"/>
        <end position="402"/>
    </location>
</feature>
<dbReference type="GO" id="GO:0006271">
    <property type="term" value="P:DNA strand elongation involved in DNA replication"/>
    <property type="evidence" value="ECO:0007669"/>
    <property type="project" value="TreeGrafter"/>
</dbReference>
<dbReference type="GO" id="GO:0006297">
    <property type="term" value="P:nucleotide-excision repair, DNA gap filling"/>
    <property type="evidence" value="ECO:0007669"/>
    <property type="project" value="TreeGrafter"/>
</dbReference>